<reference evidence="4" key="1">
    <citation type="journal article" date="2019" name="Int. J. Syst. Evol. Microbiol.">
        <title>The Global Catalogue of Microorganisms (GCM) 10K type strain sequencing project: providing services to taxonomists for standard genome sequencing and annotation.</title>
        <authorList>
            <consortium name="The Broad Institute Genomics Platform"/>
            <consortium name="The Broad Institute Genome Sequencing Center for Infectious Disease"/>
            <person name="Wu L."/>
            <person name="Ma J."/>
        </authorList>
    </citation>
    <scope>NUCLEOTIDE SEQUENCE [LARGE SCALE GENOMIC DNA]</scope>
    <source>
        <strain evidence="4">JCM 13595</strain>
    </source>
</reference>
<dbReference type="Proteomes" id="UP001501461">
    <property type="component" value="Unassembled WGS sequence"/>
</dbReference>
<feature type="domain" description="CN hydrolase" evidence="2">
    <location>
        <begin position="2"/>
        <end position="255"/>
    </location>
</feature>
<evidence type="ECO:0000259" key="2">
    <source>
        <dbReference type="PROSITE" id="PS50263"/>
    </source>
</evidence>
<dbReference type="InterPro" id="IPR036526">
    <property type="entry name" value="C-N_Hydrolase_sf"/>
</dbReference>
<dbReference type="GO" id="GO:0016746">
    <property type="term" value="F:acyltransferase activity"/>
    <property type="evidence" value="ECO:0007669"/>
    <property type="project" value="UniProtKB-KW"/>
</dbReference>
<comment type="caution">
    <text evidence="3">The sequence shown here is derived from an EMBL/GenBank/DDBJ whole genome shotgun (WGS) entry which is preliminary data.</text>
</comment>
<keyword evidence="1" id="KW-0378">Hydrolase</keyword>
<evidence type="ECO:0000313" key="3">
    <source>
        <dbReference type="EMBL" id="GAA2034009.1"/>
    </source>
</evidence>
<keyword evidence="4" id="KW-1185">Reference proteome</keyword>
<organism evidence="3 4">
    <name type="scientific">Yaniella flava</name>
    <dbReference type="NCBI Taxonomy" id="287930"/>
    <lineage>
        <taxon>Bacteria</taxon>
        <taxon>Bacillati</taxon>
        <taxon>Actinomycetota</taxon>
        <taxon>Actinomycetes</taxon>
        <taxon>Micrococcales</taxon>
        <taxon>Micrococcaceae</taxon>
        <taxon>Yaniella</taxon>
    </lineage>
</organism>
<dbReference type="EMBL" id="BAAAMN010000020">
    <property type="protein sequence ID" value="GAA2034009.1"/>
    <property type="molecule type" value="Genomic_DNA"/>
</dbReference>
<dbReference type="Pfam" id="PF00795">
    <property type="entry name" value="CN_hydrolase"/>
    <property type="match status" value="1"/>
</dbReference>
<protein>
    <submittedName>
        <fullName evidence="3">Apolipoprotein acyltransferase</fullName>
    </submittedName>
</protein>
<dbReference type="InterPro" id="IPR003010">
    <property type="entry name" value="C-N_Hydrolase"/>
</dbReference>
<dbReference type="PANTHER" id="PTHR43674:SF2">
    <property type="entry name" value="BETA-UREIDOPROPIONASE"/>
    <property type="match status" value="1"/>
</dbReference>
<dbReference type="PANTHER" id="PTHR43674">
    <property type="entry name" value="NITRILASE C965.09-RELATED"/>
    <property type="match status" value="1"/>
</dbReference>
<name>A0ABP5FX19_9MICC</name>
<keyword evidence="3" id="KW-0808">Transferase</keyword>
<dbReference type="Gene3D" id="3.60.110.10">
    <property type="entry name" value="Carbon-nitrogen hydrolase"/>
    <property type="match status" value="1"/>
</dbReference>
<sequence>MNTVRVALSQTTWTGDQESMLDKHEDFARRAAAEGAQAICFQELFYGPYFGITEERKYYDLAEPADGPIVTRFAALAKELSLVMILPIYEEEQPGVYYNSAVVVDSDGSIVGTYRKNHIPHVDNFYEKFYFRPGNLGWPVFDTAIGKIGVAICYDRHFPEGWRMLGLAGAQIVFNPNAAKPGLSNRLWELEQPTAAAANGYFVVVPNRVGREDNEYGELAVDFYGSSYVADPRGNDVGERGSTQEEGLLVRDLDMDLVREARNEWQFYRDRRPDTYDAIVAP</sequence>
<accession>A0ABP5FX19</accession>
<dbReference type="RefSeq" id="WP_343956841.1">
    <property type="nucleotide sequence ID" value="NZ_BAAAMN010000020.1"/>
</dbReference>
<gene>
    <name evidence="3" type="ORF">GCM10009720_13230</name>
</gene>
<dbReference type="InterPro" id="IPR050345">
    <property type="entry name" value="Aliph_Amidase/BUP"/>
</dbReference>
<proteinExistence type="predicted"/>
<dbReference type="SUPFAM" id="SSF56317">
    <property type="entry name" value="Carbon-nitrogen hydrolase"/>
    <property type="match status" value="1"/>
</dbReference>
<evidence type="ECO:0000313" key="4">
    <source>
        <dbReference type="Proteomes" id="UP001501461"/>
    </source>
</evidence>
<dbReference type="PROSITE" id="PS50263">
    <property type="entry name" value="CN_HYDROLASE"/>
    <property type="match status" value="1"/>
</dbReference>
<keyword evidence="3" id="KW-0012">Acyltransferase</keyword>
<evidence type="ECO:0000256" key="1">
    <source>
        <dbReference type="ARBA" id="ARBA00022801"/>
    </source>
</evidence>